<name>A0A7W7TYG0_9ACTN</name>
<dbReference type="GO" id="GO:0006508">
    <property type="term" value="P:proteolysis"/>
    <property type="evidence" value="ECO:0007669"/>
    <property type="project" value="UniProtKB-KW"/>
</dbReference>
<gene>
    <name evidence="9" type="ORF">GGE06_002607</name>
</gene>
<dbReference type="EMBL" id="JACHJY010000003">
    <property type="protein sequence ID" value="MBB4981697.1"/>
    <property type="molecule type" value="Genomic_DNA"/>
</dbReference>
<organism evidence="9 10">
    <name type="scientific">Streptomyces nymphaeiformis</name>
    <dbReference type="NCBI Taxonomy" id="2663842"/>
    <lineage>
        <taxon>Bacteria</taxon>
        <taxon>Bacillati</taxon>
        <taxon>Actinomycetota</taxon>
        <taxon>Actinomycetes</taxon>
        <taxon>Kitasatosporales</taxon>
        <taxon>Streptomycetaceae</taxon>
        <taxon>Streptomyces</taxon>
    </lineage>
</organism>
<dbReference type="AlphaFoldDB" id="A0A7W7TYG0"/>
<dbReference type="PANTHER" id="PTHR11804:SF84">
    <property type="entry name" value="SACCHAROLYSIN"/>
    <property type="match status" value="1"/>
</dbReference>
<dbReference type="GO" id="GO:0004222">
    <property type="term" value="F:metalloendopeptidase activity"/>
    <property type="evidence" value="ECO:0007669"/>
    <property type="project" value="UniProtKB-EC"/>
</dbReference>
<feature type="region of interest" description="Disordered" evidence="7">
    <location>
        <begin position="1"/>
        <end position="27"/>
    </location>
</feature>
<dbReference type="Gene3D" id="1.10.1370.40">
    <property type="match status" value="1"/>
</dbReference>
<evidence type="ECO:0000256" key="2">
    <source>
        <dbReference type="ARBA" id="ARBA00022723"/>
    </source>
</evidence>
<comment type="similarity">
    <text evidence="6">Belongs to the peptidase M3 family.</text>
</comment>
<evidence type="ECO:0000313" key="9">
    <source>
        <dbReference type="EMBL" id="MBB4981697.1"/>
    </source>
</evidence>
<proteinExistence type="inferred from homology"/>
<dbReference type="GO" id="GO:0006518">
    <property type="term" value="P:peptide metabolic process"/>
    <property type="evidence" value="ECO:0007669"/>
    <property type="project" value="TreeGrafter"/>
</dbReference>
<comment type="cofactor">
    <cofactor evidence="6">
        <name>Zn(2+)</name>
        <dbReference type="ChEBI" id="CHEBI:29105"/>
    </cofactor>
    <text evidence="6">Binds 1 zinc ion.</text>
</comment>
<evidence type="ECO:0000256" key="7">
    <source>
        <dbReference type="SAM" id="MobiDB-lite"/>
    </source>
</evidence>
<sequence length="606" mass="67703">MTARGTSPGTAQRSTSAGQAGTNAAPVPDGTDEYLALLWGRLNTVVDTERLTQDSMVRLMAVYNDVAHVFYTLEARQDHAELERLHSWRRRFHDNPELDDRILRLLLALSCPDPDAEEARLEYVDQLRRARSLDRAGLARAEGLLTEALSLLGQVREDQRHLLGRLGVADQAARPQLLFYKLTGQADSAATRAKLTAAWRAVGKRHQGPLAEAVDRLIEERRAQSAGEGHTSVLARTLRRARAGESDIETFLHDFLRRAMSGAATLETQTAQAVEVDGPPLDHFAYALRRLTLGARIPSFDLDECLRYVFAVARAALGLELSRTSTEAGGIIEVSARAGGRPAGSLTLDLWDAPHKTVGANHTHGVRNRTAWPGLEQLPAAYVTCRFQRDPRQPGRITFQNLLSLLHEFGHAANHLLIEGRLSFRAGLEYLPPERLEFLSLWFEKWAYHPELARFLSLPGDDVRALDRCRHITMLEYRRSYVERGALALLDFEVHRRGRGTLRETYQRLDEEFGISRHVALGDLLEYFTQPMLLASPGANFHYLWGSADSCARYAPYHALPLAEVEIRPELRRSLGDSFDLDAPSAIPDSGTVFAFFDRSDLEGIA</sequence>
<keyword evidence="5 6" id="KW-0482">Metalloprotease</keyword>
<dbReference type="SUPFAM" id="SSF55486">
    <property type="entry name" value="Metalloproteases ('zincins'), catalytic domain"/>
    <property type="match status" value="1"/>
</dbReference>
<keyword evidence="1 6" id="KW-0645">Protease</keyword>
<evidence type="ECO:0000256" key="5">
    <source>
        <dbReference type="ARBA" id="ARBA00023049"/>
    </source>
</evidence>
<keyword evidence="2 6" id="KW-0479">Metal-binding</keyword>
<evidence type="ECO:0000256" key="4">
    <source>
        <dbReference type="ARBA" id="ARBA00022833"/>
    </source>
</evidence>
<dbReference type="Proteomes" id="UP000582643">
    <property type="component" value="Unassembled WGS sequence"/>
</dbReference>
<dbReference type="Pfam" id="PF01432">
    <property type="entry name" value="Peptidase_M3"/>
    <property type="match status" value="1"/>
</dbReference>
<feature type="compositionally biased region" description="Polar residues" evidence="7">
    <location>
        <begin position="1"/>
        <end position="22"/>
    </location>
</feature>
<keyword evidence="10" id="KW-1185">Reference proteome</keyword>
<reference evidence="9 10" key="1">
    <citation type="submission" date="2020-08" db="EMBL/GenBank/DDBJ databases">
        <title>Genomic Encyclopedia of Type Strains, Phase III (KMG-III): the genomes of soil and plant-associated and newly described type strains.</title>
        <authorList>
            <person name="Whitman W."/>
        </authorList>
    </citation>
    <scope>NUCLEOTIDE SEQUENCE [LARGE SCALE GENOMIC DNA]</scope>
    <source>
        <strain evidence="9 10">SFB5A</strain>
    </source>
</reference>
<evidence type="ECO:0000256" key="6">
    <source>
        <dbReference type="RuleBase" id="RU003435"/>
    </source>
</evidence>
<comment type="caution">
    <text evidence="9">The sequence shown here is derived from an EMBL/GenBank/DDBJ whole genome shotgun (WGS) entry which is preliminary data.</text>
</comment>
<dbReference type="InterPro" id="IPR045090">
    <property type="entry name" value="Pept_M3A_M3B"/>
</dbReference>
<dbReference type="EC" id="3.4.24.70" evidence="9"/>
<keyword evidence="3 6" id="KW-0378">Hydrolase</keyword>
<dbReference type="GO" id="GO:0046872">
    <property type="term" value="F:metal ion binding"/>
    <property type="evidence" value="ECO:0007669"/>
    <property type="project" value="UniProtKB-UniRule"/>
</dbReference>
<evidence type="ECO:0000256" key="1">
    <source>
        <dbReference type="ARBA" id="ARBA00022670"/>
    </source>
</evidence>
<evidence type="ECO:0000313" key="10">
    <source>
        <dbReference type="Proteomes" id="UP000582643"/>
    </source>
</evidence>
<dbReference type="PANTHER" id="PTHR11804">
    <property type="entry name" value="PROTEASE M3 THIMET OLIGOPEPTIDASE-RELATED"/>
    <property type="match status" value="1"/>
</dbReference>
<feature type="domain" description="Peptidase M3A/M3B catalytic" evidence="8">
    <location>
        <begin position="187"/>
        <end position="511"/>
    </location>
</feature>
<dbReference type="RefSeq" id="WP_184930883.1">
    <property type="nucleotide sequence ID" value="NZ_JACHJY010000003.1"/>
</dbReference>
<accession>A0A7W7TYG0</accession>
<evidence type="ECO:0000259" key="8">
    <source>
        <dbReference type="Pfam" id="PF01432"/>
    </source>
</evidence>
<keyword evidence="4 6" id="KW-0862">Zinc</keyword>
<dbReference type="InterPro" id="IPR001567">
    <property type="entry name" value="Pept_M3A_M3B_dom"/>
</dbReference>
<protein>
    <submittedName>
        <fullName evidence="9">Oligopeptidase A</fullName>
        <ecNumber evidence="9">3.4.24.70</ecNumber>
    </submittedName>
</protein>
<evidence type="ECO:0000256" key="3">
    <source>
        <dbReference type="ARBA" id="ARBA00022801"/>
    </source>
</evidence>